<dbReference type="InterPro" id="IPR008334">
    <property type="entry name" value="5'-Nucleotdase_C"/>
</dbReference>
<dbReference type="GO" id="GO:0016787">
    <property type="term" value="F:hydrolase activity"/>
    <property type="evidence" value="ECO:0007669"/>
    <property type="project" value="InterPro"/>
</dbReference>
<dbReference type="GeneID" id="94833182"/>
<evidence type="ECO:0000256" key="2">
    <source>
        <dbReference type="ARBA" id="ARBA00022729"/>
    </source>
</evidence>
<feature type="domain" description="Calcineurin-like phosphoesterase" evidence="5">
    <location>
        <begin position="131"/>
        <end position="350"/>
    </location>
</feature>
<gene>
    <name evidence="7" type="ORF">TRFO_15593</name>
</gene>
<dbReference type="SUPFAM" id="SSF56300">
    <property type="entry name" value="Metallo-dependent phosphatases"/>
    <property type="match status" value="1"/>
</dbReference>
<keyword evidence="3" id="KW-0472">Membrane</keyword>
<dbReference type="EMBL" id="MLAK01000422">
    <property type="protein sequence ID" value="OHT14077.1"/>
    <property type="molecule type" value="Genomic_DNA"/>
</dbReference>
<feature type="domain" description="5'-Nucleotidase C-terminal" evidence="6">
    <location>
        <begin position="447"/>
        <end position="593"/>
    </location>
</feature>
<keyword evidence="3" id="KW-0812">Transmembrane</keyword>
<feature type="signal peptide" evidence="4">
    <location>
        <begin position="1"/>
        <end position="20"/>
    </location>
</feature>
<dbReference type="VEuPathDB" id="TrichDB:TRFO_15593"/>
<reference evidence="7" key="1">
    <citation type="submission" date="2016-10" db="EMBL/GenBank/DDBJ databases">
        <authorList>
            <person name="Benchimol M."/>
            <person name="Almeida L.G."/>
            <person name="Vasconcelos A.T."/>
            <person name="Perreira-Neves A."/>
            <person name="Rosa I.A."/>
            <person name="Tasca T."/>
            <person name="Bogo M.R."/>
            <person name="de Souza W."/>
        </authorList>
    </citation>
    <scope>NUCLEOTIDE SEQUENCE [LARGE SCALE GENOMIC DNA]</scope>
    <source>
        <strain evidence="7">K</strain>
    </source>
</reference>
<dbReference type="PANTHER" id="PTHR11575">
    <property type="entry name" value="5'-NUCLEOTIDASE-RELATED"/>
    <property type="match status" value="1"/>
</dbReference>
<proteinExistence type="inferred from homology"/>
<evidence type="ECO:0000259" key="5">
    <source>
        <dbReference type="Pfam" id="PF00149"/>
    </source>
</evidence>
<evidence type="ECO:0000313" key="7">
    <source>
        <dbReference type="EMBL" id="OHT14077.1"/>
    </source>
</evidence>
<dbReference type="InterPro" id="IPR004843">
    <property type="entry name" value="Calcineurin-like_PHP"/>
</dbReference>
<dbReference type="InterPro" id="IPR006179">
    <property type="entry name" value="5_nucleotidase/apyrase"/>
</dbReference>
<sequence length="810" mass="90632">MLTLILLYLRLSDFCKSPDAHQSPVMINEFDIPFEKCSVQDFSNKNLITNYSIIQNYHYRTLRLDNKLTLTVNEVTSGDILTIIDVLEATLILNLARNIKTIYGNIRVNKENGAKLIVNGGSFHAHQQKLIRFIHTNDIHCSYEESKEDGKIGIAKLVSYIKNERKNAKENGYSVLAVDCGDFNQGLPLCNLNNGTTGRDLMKIANYDAFTIGNHEWDFGHINMFEYKKFFDEFQAPLICSNVIDSTPEQEIKFNPYVIKIVDGLRVGIFALLTPTTNVTTNPQQVKYVTFIDDIVGQSKKYTAILRNEEKCDIVVAISHLGYEQGLYTSNILAEAYDGIDVIIDGHSHTTLDNGSYRLNNDFSTLIAQTGSNLKKIGNVDIIVDAVTKKVIGKKAKLLYYDDVSSLEGDSEASSYLKKAVEKVEQQTKIIVGKTLIDLDNERESVRKLGRSKLADFVTSAMLFTAKTDSVMAVINGGGVRSNIPKGDINWGNIASILPYGNMIVVIDMTGQQIKDFLKFGTRLYGEEEFGGFPMTSGISYSINLNEKWDSHSRITDLKIIGIDGKSSTNIDDEKHYGVAMTDFIYLGGDGYENISDLPRINQYGTEMNAVIQYLNTHKDSTITGNEDIFKYNRINIKGEFPVKVRKERKVIKRQQIKESTANVIINNGHLNIMDVEDVAFSNFTVEAKMIIASNLKDIEIVANTKVGYIGNKESNIYLAGGDDLKNYVYGLDPNSENVVGSNIECNGLFRIFKNGKCRTNSSFIAIFVFMFIFMGCSIGFIVFFLLTVFSKTRKASGGSTTMSLYDMKA</sequence>
<dbReference type="InterPro" id="IPR029052">
    <property type="entry name" value="Metallo-depent_PP-like"/>
</dbReference>
<name>A0A1J4KX03_9EUKA</name>
<evidence type="ECO:0000256" key="4">
    <source>
        <dbReference type="SAM" id="SignalP"/>
    </source>
</evidence>
<dbReference type="PRINTS" id="PR01607">
    <property type="entry name" value="APYRASEFAMLY"/>
</dbReference>
<accession>A0A1J4KX03</accession>
<dbReference type="AlphaFoldDB" id="A0A1J4KX03"/>
<evidence type="ECO:0000256" key="3">
    <source>
        <dbReference type="SAM" id="Phobius"/>
    </source>
</evidence>
<dbReference type="Proteomes" id="UP000179807">
    <property type="component" value="Unassembled WGS sequence"/>
</dbReference>
<dbReference type="Pfam" id="PF00149">
    <property type="entry name" value="Metallophos"/>
    <property type="match status" value="1"/>
</dbReference>
<dbReference type="SUPFAM" id="SSF55816">
    <property type="entry name" value="5'-nucleotidase (syn. UDP-sugar hydrolase), C-terminal domain"/>
    <property type="match status" value="1"/>
</dbReference>
<feature type="transmembrane region" description="Helical" evidence="3">
    <location>
        <begin position="764"/>
        <end position="790"/>
    </location>
</feature>
<evidence type="ECO:0000256" key="1">
    <source>
        <dbReference type="ARBA" id="ARBA00006654"/>
    </source>
</evidence>
<comment type="caution">
    <text evidence="7">The sequence shown here is derived from an EMBL/GenBank/DDBJ whole genome shotgun (WGS) entry which is preliminary data.</text>
</comment>
<evidence type="ECO:0008006" key="9">
    <source>
        <dbReference type="Google" id="ProtNLM"/>
    </source>
</evidence>
<keyword evidence="2 4" id="KW-0732">Signal</keyword>
<organism evidence="7 8">
    <name type="scientific">Tritrichomonas foetus</name>
    <dbReference type="NCBI Taxonomy" id="1144522"/>
    <lineage>
        <taxon>Eukaryota</taxon>
        <taxon>Metamonada</taxon>
        <taxon>Parabasalia</taxon>
        <taxon>Tritrichomonadida</taxon>
        <taxon>Tritrichomonadidae</taxon>
        <taxon>Tritrichomonas</taxon>
    </lineage>
</organism>
<comment type="similarity">
    <text evidence="1">Belongs to the 5'-nucleotidase family.</text>
</comment>
<evidence type="ECO:0000313" key="8">
    <source>
        <dbReference type="Proteomes" id="UP000179807"/>
    </source>
</evidence>
<dbReference type="GO" id="GO:0009166">
    <property type="term" value="P:nucleotide catabolic process"/>
    <property type="evidence" value="ECO:0007669"/>
    <property type="project" value="InterPro"/>
</dbReference>
<dbReference type="OrthoDB" id="10252235at2759"/>
<dbReference type="InterPro" id="IPR036907">
    <property type="entry name" value="5'-Nucleotdase_C_sf"/>
</dbReference>
<dbReference type="RefSeq" id="XP_068367213.1">
    <property type="nucleotide sequence ID" value="XM_068498478.1"/>
</dbReference>
<dbReference type="PANTHER" id="PTHR11575:SF24">
    <property type="entry name" value="5'-NUCLEOTIDASE"/>
    <property type="match status" value="1"/>
</dbReference>
<evidence type="ECO:0000259" key="6">
    <source>
        <dbReference type="Pfam" id="PF02872"/>
    </source>
</evidence>
<dbReference type="Gene3D" id="3.60.21.10">
    <property type="match status" value="1"/>
</dbReference>
<keyword evidence="8" id="KW-1185">Reference proteome</keyword>
<protein>
    <recommendedName>
        <fullName evidence="9">5'-nucleotidase</fullName>
    </recommendedName>
</protein>
<dbReference type="Pfam" id="PF02872">
    <property type="entry name" value="5_nucleotid_C"/>
    <property type="match status" value="1"/>
</dbReference>
<keyword evidence="3" id="KW-1133">Transmembrane helix</keyword>
<feature type="chain" id="PRO_5012723900" description="5'-nucleotidase" evidence="4">
    <location>
        <begin position="21"/>
        <end position="810"/>
    </location>
</feature>
<dbReference type="Gene3D" id="3.90.780.10">
    <property type="entry name" value="5'-Nucleotidase, C-terminal domain"/>
    <property type="match status" value="1"/>
</dbReference>